<proteinExistence type="inferred from homology"/>
<dbReference type="AlphaFoldDB" id="A0A1L4D1M6"/>
<name>A0A1L4D1M6_9BACT</name>
<keyword evidence="3" id="KW-0813">Transport</keyword>
<dbReference type="NCBIfam" id="TIGR00688">
    <property type="entry name" value="rarD"/>
    <property type="match status" value="1"/>
</dbReference>
<dbReference type="STRING" id="1915309.AXG55_09335"/>
<evidence type="ECO:0000256" key="5">
    <source>
        <dbReference type="ARBA" id="ARBA00022692"/>
    </source>
</evidence>
<dbReference type="SUPFAM" id="SSF103481">
    <property type="entry name" value="Multidrug resistance efflux transporter EmrE"/>
    <property type="match status" value="2"/>
</dbReference>
<evidence type="ECO:0000259" key="9">
    <source>
        <dbReference type="Pfam" id="PF00892"/>
    </source>
</evidence>
<keyword evidence="4" id="KW-1003">Cell membrane</keyword>
<dbReference type="GO" id="GO:0005886">
    <property type="term" value="C:plasma membrane"/>
    <property type="evidence" value="ECO:0007669"/>
    <property type="project" value="UniProtKB-SubCell"/>
</dbReference>
<evidence type="ECO:0000313" key="11">
    <source>
        <dbReference type="Proteomes" id="UP000184731"/>
    </source>
</evidence>
<dbReference type="Proteomes" id="UP000184731">
    <property type="component" value="Chromosome"/>
</dbReference>
<evidence type="ECO:0000256" key="4">
    <source>
        <dbReference type="ARBA" id="ARBA00022475"/>
    </source>
</evidence>
<dbReference type="InterPro" id="IPR037185">
    <property type="entry name" value="EmrE-like"/>
</dbReference>
<dbReference type="Pfam" id="PF00892">
    <property type="entry name" value="EamA"/>
    <property type="match status" value="1"/>
</dbReference>
<reference evidence="10 11" key="1">
    <citation type="submission" date="2016-10" db="EMBL/GenBank/DDBJ databases">
        <title>Silvanigrella aquatica sp. nov., isolated from a freshwater lake located in the Black Forest, Germany, description of Silvanigrellaceae fam. nov., Silvanigrellales ord. nov., reclassification of the order Bdellovibrionales in the class Oligoflexia, reclassification of the families Bacteriovoracaceae and Halobacteriovoraceae in the new order Bacteriovoracales ord. nov., and reclassification of the family Pseudobacteriovoracaceae in the order Oligoflexiales.</title>
        <authorList>
            <person name="Hahn M.W."/>
            <person name="Schmidt J."/>
            <person name="Koll U."/>
            <person name="Rohde M."/>
            <person name="Verbag S."/>
            <person name="Pitt A."/>
            <person name="Nakai R."/>
            <person name="Naganuma T."/>
            <person name="Lang E."/>
        </authorList>
    </citation>
    <scope>NUCLEOTIDE SEQUENCE [LARGE SCALE GENOMIC DNA]</scope>
    <source>
        <strain evidence="10 11">MWH-Nonnen-W8red</strain>
    </source>
</reference>
<feature type="transmembrane region" description="Helical" evidence="8">
    <location>
        <begin position="41"/>
        <end position="58"/>
    </location>
</feature>
<dbReference type="RefSeq" id="WP_148697848.1">
    <property type="nucleotide sequence ID" value="NZ_CP017834.1"/>
</dbReference>
<feature type="transmembrane region" description="Helical" evidence="8">
    <location>
        <begin position="216"/>
        <end position="236"/>
    </location>
</feature>
<comment type="subcellular location">
    <subcellularLocation>
        <location evidence="1">Cell membrane</location>
        <topology evidence="1">Multi-pass membrane protein</topology>
    </subcellularLocation>
</comment>
<dbReference type="InterPro" id="IPR000620">
    <property type="entry name" value="EamA_dom"/>
</dbReference>
<evidence type="ECO:0000313" key="10">
    <source>
        <dbReference type="EMBL" id="APJ04098.1"/>
    </source>
</evidence>
<evidence type="ECO:0000256" key="6">
    <source>
        <dbReference type="ARBA" id="ARBA00022989"/>
    </source>
</evidence>
<dbReference type="KEGG" id="saqi:AXG55_09335"/>
<evidence type="ECO:0000256" key="2">
    <source>
        <dbReference type="ARBA" id="ARBA00007362"/>
    </source>
</evidence>
<keyword evidence="7 8" id="KW-0472">Membrane</keyword>
<evidence type="ECO:0000256" key="3">
    <source>
        <dbReference type="ARBA" id="ARBA00022448"/>
    </source>
</evidence>
<gene>
    <name evidence="10" type="ORF">AXG55_09335</name>
</gene>
<dbReference type="EMBL" id="CP017834">
    <property type="protein sequence ID" value="APJ04098.1"/>
    <property type="molecule type" value="Genomic_DNA"/>
</dbReference>
<comment type="similarity">
    <text evidence="2">Belongs to the EamA transporter family.</text>
</comment>
<feature type="transmembrane region" description="Helical" evidence="8">
    <location>
        <begin position="272"/>
        <end position="295"/>
    </location>
</feature>
<keyword evidence="6 8" id="KW-1133">Transmembrane helix</keyword>
<protein>
    <recommendedName>
        <fullName evidence="9">EamA domain-containing protein</fullName>
    </recommendedName>
</protein>
<feature type="transmembrane region" description="Helical" evidence="8">
    <location>
        <begin position="103"/>
        <end position="123"/>
    </location>
</feature>
<keyword evidence="5 8" id="KW-0812">Transmembrane</keyword>
<feature type="transmembrane region" description="Helical" evidence="8">
    <location>
        <begin position="184"/>
        <end position="204"/>
    </location>
</feature>
<accession>A0A1L4D1M6</accession>
<feature type="transmembrane region" description="Helical" evidence="8">
    <location>
        <begin position="157"/>
        <end position="172"/>
    </location>
</feature>
<feature type="transmembrane region" description="Helical" evidence="8">
    <location>
        <begin position="78"/>
        <end position="97"/>
    </location>
</feature>
<evidence type="ECO:0000256" key="8">
    <source>
        <dbReference type="SAM" id="Phobius"/>
    </source>
</evidence>
<organism evidence="10 11">
    <name type="scientific">Silvanigrella aquatica</name>
    <dbReference type="NCBI Taxonomy" id="1915309"/>
    <lineage>
        <taxon>Bacteria</taxon>
        <taxon>Pseudomonadati</taxon>
        <taxon>Bdellovibrionota</taxon>
        <taxon>Oligoflexia</taxon>
        <taxon>Silvanigrellales</taxon>
        <taxon>Silvanigrellaceae</taxon>
        <taxon>Silvanigrella</taxon>
    </lineage>
</organism>
<dbReference type="OrthoDB" id="369870at2"/>
<dbReference type="PANTHER" id="PTHR22911:SF137">
    <property type="entry name" value="SOLUTE CARRIER FAMILY 35 MEMBER G2-RELATED"/>
    <property type="match status" value="1"/>
</dbReference>
<feature type="transmembrane region" description="Helical" evidence="8">
    <location>
        <begin position="12"/>
        <end position="29"/>
    </location>
</feature>
<keyword evidence="11" id="KW-1185">Reference proteome</keyword>
<feature type="domain" description="EamA" evidence="9">
    <location>
        <begin position="10"/>
        <end position="143"/>
    </location>
</feature>
<evidence type="ECO:0000256" key="1">
    <source>
        <dbReference type="ARBA" id="ARBA00004651"/>
    </source>
</evidence>
<sequence>MKFPFHSQSSGTIFVVAALLTWGINPIYFKSVQNVSSGEILCHRIIWAVVFLLFFVFFKKEFNKILEIFYSPRKLLTLALTAVLISSNWITFIWAILNNHLMEASFGYFISPLFNILLGLIFLKEKLNTTQKVSLIITFAAIVNQFTQIHFTGLTPFVPIIIAGSFGFYTLLRKQINVESIHGFTVEALLLFPLAMSYIVYLAHKKEMIFGSSFEISTLLIFAGILTSIPTILYVAGSKLLTLSKVGFLQYICPTAQFIIAVFIFNEKINSHSLLTFGLIWTALILYISNCIWCLHKNRSIIRGRTYSKMKT</sequence>
<dbReference type="InterPro" id="IPR004626">
    <property type="entry name" value="RarD"/>
</dbReference>
<evidence type="ECO:0000256" key="7">
    <source>
        <dbReference type="ARBA" id="ARBA00023136"/>
    </source>
</evidence>
<dbReference type="PANTHER" id="PTHR22911">
    <property type="entry name" value="ACYL-MALONYL CONDENSING ENZYME-RELATED"/>
    <property type="match status" value="1"/>
</dbReference>